<evidence type="ECO:0000256" key="1">
    <source>
        <dbReference type="SAM" id="Phobius"/>
    </source>
</evidence>
<feature type="transmembrane region" description="Helical" evidence="1">
    <location>
        <begin position="49"/>
        <end position="68"/>
    </location>
</feature>
<feature type="transmembrane region" description="Helical" evidence="1">
    <location>
        <begin position="24"/>
        <end position="42"/>
    </location>
</feature>
<evidence type="ECO:0000313" key="2">
    <source>
        <dbReference type="EMBL" id="EDZ68601.1"/>
    </source>
</evidence>
<dbReference type="EMBL" id="ABSV01002464">
    <property type="protein sequence ID" value="EDZ68601.1"/>
    <property type="molecule type" value="Genomic_DNA"/>
</dbReference>
<dbReference type="AlphaFoldDB" id="B5VTZ3"/>
<organism evidence="2 3">
    <name type="scientific">Saccharomyces cerevisiae (strain AWRI1631)</name>
    <name type="common">Baker's yeast</name>
    <dbReference type="NCBI Taxonomy" id="545124"/>
    <lineage>
        <taxon>Eukaryota</taxon>
        <taxon>Fungi</taxon>
        <taxon>Dikarya</taxon>
        <taxon>Ascomycota</taxon>
        <taxon>Saccharomycotina</taxon>
        <taxon>Saccharomycetes</taxon>
        <taxon>Saccharomycetales</taxon>
        <taxon>Saccharomycetaceae</taxon>
        <taxon>Saccharomyces</taxon>
    </lineage>
</organism>
<sequence>MTTFIYPNPIVNTLKLLALHYSNTYFLTSNLYLLLLHYSTYVSFQPHRYIIYTYPTLPVAYLSIILPLYETPIFKHTITQRSPTPTPIPSQFTFSHSSSILYLLTSRPTSYQLNLNLSSHHIQSQKPYLIFLSTTCSIPFHFQTPQYSLYYPYHSLFNILSIITQYLLTN</sequence>
<keyword evidence="1" id="KW-0472">Membrane</keyword>
<name>B5VTZ3_YEAS6</name>
<keyword evidence="1" id="KW-0812">Transmembrane</keyword>
<comment type="caution">
    <text evidence="2">The sequence shown here is derived from an EMBL/GenBank/DDBJ whole genome shotgun (WGS) entry which is preliminary data.</text>
</comment>
<evidence type="ECO:0000313" key="3">
    <source>
        <dbReference type="Proteomes" id="UP000008988"/>
    </source>
</evidence>
<reference evidence="2 3" key="1">
    <citation type="journal article" date="2008" name="FEMS Yeast Res.">
        <title>Comparative genome analysis of a Saccharomyces cerevisiae wine strain.</title>
        <authorList>
            <person name="Borneman A.R."/>
            <person name="Forgan A.H."/>
            <person name="Pretorius I.S."/>
            <person name="Chambers P.J."/>
        </authorList>
    </citation>
    <scope>NUCLEOTIDE SEQUENCE [LARGE SCALE GENOMIC DNA]</scope>
    <source>
        <strain evidence="2 3">AWRI1631</strain>
    </source>
</reference>
<accession>B5VTZ3</accession>
<protein>
    <submittedName>
        <fullName evidence="2">Uncharacterized protein</fullName>
    </submittedName>
</protein>
<proteinExistence type="predicted"/>
<keyword evidence="1" id="KW-1133">Transmembrane helix</keyword>
<gene>
    <name evidence="2" type="ORF">AWRI1631_10990030</name>
</gene>
<dbReference type="Proteomes" id="UP000008988">
    <property type="component" value="Unassembled WGS sequence"/>
</dbReference>